<evidence type="ECO:0000259" key="6">
    <source>
        <dbReference type="Pfam" id="PF05175"/>
    </source>
</evidence>
<keyword evidence="3" id="KW-0808">Transferase</keyword>
<sequence>MQLDFEKETQWLLKEKYHGEASLVFQRDVQRLQAGEPIDYVIGWKDFLGCTIDLSRRPLIPRPETEYWVERVGKEIRAKKRRVRVLDLFAGSGCIGIALLKYCPKQVAHCDFGEKDASLCKQIASNCKLNAVAKKSYRIIQSDVFSRITGMYDYICANPPYIAKTKQRRVQKSVLQYEPPRALFAGNDGLAIVKRFLKYASKFLNARGSIVMEFDSWQKPLIASMLKRLGYKQWAFHKDQFGKWRWVEIHTDISTS</sequence>
<dbReference type="Gene3D" id="3.40.50.150">
    <property type="entry name" value="Vaccinia Virus protein VP39"/>
    <property type="match status" value="1"/>
</dbReference>
<dbReference type="InterPro" id="IPR029063">
    <property type="entry name" value="SAM-dependent_MTases_sf"/>
</dbReference>
<evidence type="ECO:0000256" key="4">
    <source>
        <dbReference type="ARBA" id="ARBA00022691"/>
    </source>
</evidence>
<evidence type="ECO:0000256" key="5">
    <source>
        <dbReference type="ARBA" id="ARBA00048391"/>
    </source>
</evidence>
<dbReference type="GO" id="GO:0032259">
    <property type="term" value="P:methylation"/>
    <property type="evidence" value="ECO:0007669"/>
    <property type="project" value="UniProtKB-KW"/>
</dbReference>
<evidence type="ECO:0000256" key="1">
    <source>
        <dbReference type="ARBA" id="ARBA00012771"/>
    </source>
</evidence>
<dbReference type="PANTHER" id="PTHR18895:SF74">
    <property type="entry name" value="MTRF1L RELEASE FACTOR GLUTAMINE METHYLTRANSFERASE"/>
    <property type="match status" value="1"/>
</dbReference>
<name>A0A2H9N5I9_9BACT</name>
<keyword evidence="4" id="KW-0949">S-adenosyl-L-methionine</keyword>
<dbReference type="InterPro" id="IPR050320">
    <property type="entry name" value="N5-glutamine_MTase"/>
</dbReference>
<evidence type="ECO:0000313" key="7">
    <source>
        <dbReference type="EMBL" id="PIX28631.1"/>
    </source>
</evidence>
<dbReference type="Proteomes" id="UP000236842">
    <property type="component" value="Unassembled WGS sequence"/>
</dbReference>
<dbReference type="PANTHER" id="PTHR18895">
    <property type="entry name" value="HEMK METHYLTRANSFERASE"/>
    <property type="match status" value="1"/>
</dbReference>
<keyword evidence="2" id="KW-0489">Methyltransferase</keyword>
<evidence type="ECO:0000256" key="3">
    <source>
        <dbReference type="ARBA" id="ARBA00022679"/>
    </source>
</evidence>
<organism evidence="7 8">
    <name type="scientific">Candidatus Brennerbacteria bacterium CG_4_8_14_3_um_filter_43_14</name>
    <dbReference type="NCBI Taxonomy" id="1974521"/>
    <lineage>
        <taxon>Bacteria</taxon>
        <taxon>Candidatus Brenneribacteriota</taxon>
    </lineage>
</organism>
<gene>
    <name evidence="7" type="ORF">COZ64_02525</name>
</gene>
<evidence type="ECO:0000313" key="8">
    <source>
        <dbReference type="Proteomes" id="UP000236842"/>
    </source>
</evidence>
<dbReference type="CDD" id="cd02440">
    <property type="entry name" value="AdoMet_MTases"/>
    <property type="match status" value="1"/>
</dbReference>
<comment type="caution">
    <text evidence="7">The sequence shown here is derived from an EMBL/GenBank/DDBJ whole genome shotgun (WGS) entry which is preliminary data.</text>
</comment>
<feature type="domain" description="Methyltransferase small" evidence="6">
    <location>
        <begin position="81"/>
        <end position="202"/>
    </location>
</feature>
<dbReference type="EC" id="2.1.1.297" evidence="1"/>
<reference evidence="8" key="1">
    <citation type="submission" date="2017-09" db="EMBL/GenBank/DDBJ databases">
        <title>Depth-based differentiation of microbial function through sediment-hosted aquifers and enrichment of novel symbionts in the deep terrestrial subsurface.</title>
        <authorList>
            <person name="Probst A.J."/>
            <person name="Ladd B."/>
            <person name="Jarett J.K."/>
            <person name="Geller-Mcgrath D.E."/>
            <person name="Sieber C.M.K."/>
            <person name="Emerson J.B."/>
            <person name="Anantharaman K."/>
            <person name="Thomas B.C."/>
            <person name="Malmstrom R."/>
            <person name="Stieglmeier M."/>
            <person name="Klingl A."/>
            <person name="Woyke T."/>
            <person name="Ryan C.M."/>
            <person name="Banfield J.F."/>
        </authorList>
    </citation>
    <scope>NUCLEOTIDE SEQUENCE [LARGE SCALE GENOMIC DNA]</scope>
</reference>
<dbReference type="Pfam" id="PF05175">
    <property type="entry name" value="MTS"/>
    <property type="match status" value="1"/>
</dbReference>
<dbReference type="EMBL" id="PFIJ01000044">
    <property type="protein sequence ID" value="PIX28631.1"/>
    <property type="molecule type" value="Genomic_DNA"/>
</dbReference>
<accession>A0A2H9N5I9</accession>
<protein>
    <recommendedName>
        <fullName evidence="1">peptide chain release factor N(5)-glutamine methyltransferase</fullName>
        <ecNumber evidence="1">2.1.1.297</ecNumber>
    </recommendedName>
</protein>
<dbReference type="SUPFAM" id="SSF53335">
    <property type="entry name" value="S-adenosyl-L-methionine-dependent methyltransferases"/>
    <property type="match status" value="1"/>
</dbReference>
<dbReference type="InterPro" id="IPR004556">
    <property type="entry name" value="HemK-like"/>
</dbReference>
<dbReference type="InterPro" id="IPR007848">
    <property type="entry name" value="Small_mtfrase_dom"/>
</dbReference>
<dbReference type="NCBIfam" id="TIGR00536">
    <property type="entry name" value="hemK_fam"/>
    <property type="match status" value="1"/>
</dbReference>
<dbReference type="GO" id="GO:0102559">
    <property type="term" value="F:peptide chain release factor N(5)-glutamine methyltransferase activity"/>
    <property type="evidence" value="ECO:0007669"/>
    <property type="project" value="UniProtKB-EC"/>
</dbReference>
<dbReference type="AlphaFoldDB" id="A0A2H9N5I9"/>
<evidence type="ECO:0000256" key="2">
    <source>
        <dbReference type="ARBA" id="ARBA00022603"/>
    </source>
</evidence>
<comment type="catalytic activity">
    <reaction evidence="5">
        <text>L-glutaminyl-[peptide chain release factor] + S-adenosyl-L-methionine = N(5)-methyl-L-glutaminyl-[peptide chain release factor] + S-adenosyl-L-homocysteine + H(+)</text>
        <dbReference type="Rhea" id="RHEA:42896"/>
        <dbReference type="Rhea" id="RHEA-COMP:10271"/>
        <dbReference type="Rhea" id="RHEA-COMP:10272"/>
        <dbReference type="ChEBI" id="CHEBI:15378"/>
        <dbReference type="ChEBI" id="CHEBI:30011"/>
        <dbReference type="ChEBI" id="CHEBI:57856"/>
        <dbReference type="ChEBI" id="CHEBI:59789"/>
        <dbReference type="ChEBI" id="CHEBI:61891"/>
        <dbReference type="EC" id="2.1.1.297"/>
    </reaction>
</comment>
<proteinExistence type="predicted"/>